<dbReference type="SUPFAM" id="SSF53756">
    <property type="entry name" value="UDP-Glycosyltransferase/glycogen phosphorylase"/>
    <property type="match status" value="1"/>
</dbReference>
<name>A0AAE3NYF6_9BACT</name>
<organism evidence="1 2">
    <name type="scientific">Stygiobacter electus</name>
    <dbReference type="NCBI Taxonomy" id="3032292"/>
    <lineage>
        <taxon>Bacteria</taxon>
        <taxon>Pseudomonadati</taxon>
        <taxon>Ignavibacteriota</taxon>
        <taxon>Ignavibacteria</taxon>
        <taxon>Ignavibacteriales</taxon>
        <taxon>Melioribacteraceae</taxon>
        <taxon>Stygiobacter</taxon>
    </lineage>
</organism>
<dbReference type="Pfam" id="PF13692">
    <property type="entry name" value="Glyco_trans_1_4"/>
    <property type="match status" value="1"/>
</dbReference>
<proteinExistence type="predicted"/>
<dbReference type="PANTHER" id="PTHR12526">
    <property type="entry name" value="GLYCOSYLTRANSFERASE"/>
    <property type="match status" value="1"/>
</dbReference>
<dbReference type="Proteomes" id="UP001221302">
    <property type="component" value="Unassembled WGS sequence"/>
</dbReference>
<dbReference type="EMBL" id="JARGDL010000002">
    <property type="protein sequence ID" value="MDF1610894.1"/>
    <property type="molecule type" value="Genomic_DNA"/>
</dbReference>
<accession>A0AAE3NYF6</accession>
<dbReference type="AlphaFoldDB" id="A0AAE3NYF6"/>
<protein>
    <submittedName>
        <fullName evidence="1">Glycosyltransferase family 4 protein</fullName>
    </submittedName>
</protein>
<dbReference type="Gene3D" id="3.40.50.2000">
    <property type="entry name" value="Glycogen Phosphorylase B"/>
    <property type="match status" value="2"/>
</dbReference>
<comment type="caution">
    <text evidence="1">The sequence shown here is derived from an EMBL/GenBank/DDBJ whole genome shotgun (WGS) entry which is preliminary data.</text>
</comment>
<reference evidence="1" key="1">
    <citation type="submission" date="2023-03" db="EMBL/GenBank/DDBJ databases">
        <title>Stygiobacter electus gen. nov., sp. nov., facultatively anaerobic thermotolerant bacterium of the class Ignavibacteria from a well of Yessentuki mineral water deposit.</title>
        <authorList>
            <person name="Podosokorskaya O.A."/>
            <person name="Elcheninov A.G."/>
            <person name="Petrova N.F."/>
            <person name="Zavarzina D.G."/>
            <person name="Kublanov I.V."/>
            <person name="Merkel A.Y."/>
        </authorList>
    </citation>
    <scope>NUCLEOTIDE SEQUENCE</scope>
    <source>
        <strain evidence="1">09-Me</strain>
    </source>
</reference>
<dbReference type="CDD" id="cd03801">
    <property type="entry name" value="GT4_PimA-like"/>
    <property type="match status" value="1"/>
</dbReference>
<sequence>MNKKILYIAPKIPFPPTDGHTKSMYGFIKSTFQLGYLNDLVCYTQNKKHQEELNKVCNPFYLEVETQNNIVDVIKNFFSRVPYNLAKYKRKELIKFLENHLKNNEYDFIVIFNSHMGWIVDYLKAKTKSKIILREENLELSIMEKFYQNQKNIFLKIYSWIQYKKFIKYEPALCEKFDACLMISNQDKEKLLTYSKNVNAIVVNSGIDENLLKLKKINVDKYSIFHIGSLNWYPNLDGLMWFLDKIFPKIISKEPRSKLFIYGSRLPENILLKNEIKNHVVNVGFVENLWNEIKDKQIAIVPLRIGSGIRIKILELLASSNIVVTTSLGAEGIGLTNKKNILIADDANMFAGEILKLFNDKYEIEEMIELSKNYIEQNYSWNVIAKKIETELNNLI</sequence>
<evidence type="ECO:0000313" key="2">
    <source>
        <dbReference type="Proteomes" id="UP001221302"/>
    </source>
</evidence>
<keyword evidence="2" id="KW-1185">Reference proteome</keyword>
<gene>
    <name evidence="1" type="ORF">P0M35_01915</name>
</gene>
<evidence type="ECO:0000313" key="1">
    <source>
        <dbReference type="EMBL" id="MDF1610894.1"/>
    </source>
</evidence>
<dbReference type="RefSeq" id="WP_321534660.1">
    <property type="nucleotide sequence ID" value="NZ_JARGDL010000002.1"/>
</dbReference>